<dbReference type="Proteomes" id="UP000324241">
    <property type="component" value="Unassembled WGS sequence"/>
</dbReference>
<dbReference type="AlphaFoldDB" id="A0A4S3J4W1"/>
<evidence type="ECO:0000313" key="4">
    <source>
        <dbReference type="Proteomes" id="UP000324241"/>
    </source>
</evidence>
<reference evidence="2 3" key="1">
    <citation type="submission" date="2019-03" db="EMBL/GenBank/DDBJ databases">
        <title>The genome sequence of a newly discovered highly antifungal drug resistant Aspergillus species, Aspergillus tanneri NIH 1004.</title>
        <authorList>
            <person name="Mounaud S."/>
            <person name="Singh I."/>
            <person name="Joardar V."/>
            <person name="Pakala S."/>
            <person name="Pakala S."/>
            <person name="Venepally P."/>
            <person name="Hoover J."/>
            <person name="Nierman W."/>
            <person name="Chung J."/>
            <person name="Losada L."/>
        </authorList>
    </citation>
    <scope>NUCLEOTIDE SEQUENCE [LARGE SCALE GENOMIC DNA]</scope>
    <source>
        <strain evidence="2 3">NIH1004</strain>
    </source>
</reference>
<protein>
    <submittedName>
        <fullName evidence="2">Uncharacterized protein</fullName>
    </submittedName>
</protein>
<dbReference type="EMBL" id="SOSA01000584">
    <property type="protein sequence ID" value="THC89923.1"/>
    <property type="molecule type" value="Genomic_DNA"/>
</dbReference>
<evidence type="ECO:0000313" key="1">
    <source>
        <dbReference type="EMBL" id="KAA8641406.1"/>
    </source>
</evidence>
<keyword evidence="3" id="KW-1185">Reference proteome</keyword>
<organism evidence="2 3">
    <name type="scientific">Aspergillus tanneri</name>
    <dbReference type="NCBI Taxonomy" id="1220188"/>
    <lineage>
        <taxon>Eukaryota</taxon>
        <taxon>Fungi</taxon>
        <taxon>Dikarya</taxon>
        <taxon>Ascomycota</taxon>
        <taxon>Pezizomycotina</taxon>
        <taxon>Eurotiomycetes</taxon>
        <taxon>Eurotiomycetidae</taxon>
        <taxon>Eurotiales</taxon>
        <taxon>Aspergillaceae</taxon>
        <taxon>Aspergillus</taxon>
        <taxon>Aspergillus subgen. Circumdati</taxon>
    </lineage>
</organism>
<sequence>MGKFLKVLMRRDRGAQKKYWTKFELDIPLETPQSALDKKIFNGDWTLREGWTYRRGKDFVGNKSWIFTSLDEPDLSFDEMQLRVYRRLSYDPVFEDDGVSWKYKRDPPLSSVTSKSCLERMAPLCIPPSRRLYTH</sequence>
<dbReference type="OrthoDB" id="4485960at2759"/>
<name>A0A4S3J4W1_9EURO</name>
<dbReference type="VEuPathDB" id="FungiDB:EYZ11_010620"/>
<dbReference type="RefSeq" id="XP_033420768.1">
    <property type="nucleotide sequence ID" value="XM_033566566.1"/>
</dbReference>
<dbReference type="Proteomes" id="UP000308092">
    <property type="component" value="Unassembled WGS sequence"/>
</dbReference>
<evidence type="ECO:0000313" key="2">
    <source>
        <dbReference type="EMBL" id="THC89923.1"/>
    </source>
</evidence>
<comment type="caution">
    <text evidence="2">The sequence shown here is derived from an EMBL/GenBank/DDBJ whole genome shotgun (WGS) entry which is preliminary data.</text>
</comment>
<dbReference type="EMBL" id="QUQM01000010">
    <property type="protein sequence ID" value="KAA8641406.1"/>
    <property type="molecule type" value="Genomic_DNA"/>
</dbReference>
<gene>
    <name evidence="1" type="ORF">ATNIH1004_001871</name>
    <name evidence="2" type="ORF">EYZ11_010620</name>
</gene>
<dbReference type="GeneID" id="54324573"/>
<reference evidence="1 4" key="2">
    <citation type="submission" date="2019-08" db="EMBL/GenBank/DDBJ databases">
        <title>The genome sequence of a newly discovered highly antifungal drug resistant Aspergillus species, Aspergillus tanneri NIH 1004.</title>
        <authorList>
            <person name="Mounaud S."/>
            <person name="Singh I."/>
            <person name="Joardar V."/>
            <person name="Pakala S."/>
            <person name="Pakala S."/>
            <person name="Venepally P."/>
            <person name="Chung J.K."/>
            <person name="Losada L."/>
            <person name="Nierman W.C."/>
        </authorList>
    </citation>
    <scope>NUCLEOTIDE SEQUENCE [LARGE SCALE GENOMIC DNA]</scope>
    <source>
        <strain evidence="1 4">NIH1004</strain>
    </source>
</reference>
<accession>A0A4S3J4W1</accession>
<evidence type="ECO:0000313" key="3">
    <source>
        <dbReference type="Proteomes" id="UP000308092"/>
    </source>
</evidence>
<proteinExistence type="predicted"/>